<dbReference type="NCBIfam" id="NF008211">
    <property type="entry name" value="PRK10974.1"/>
    <property type="match status" value="1"/>
</dbReference>
<evidence type="ECO:0000256" key="1">
    <source>
        <dbReference type="ARBA" id="ARBA00004418"/>
    </source>
</evidence>
<feature type="signal peptide" evidence="9">
    <location>
        <begin position="1"/>
        <end position="26"/>
    </location>
</feature>
<protein>
    <recommendedName>
        <fullName evidence="4">sn-glycerol-3-phosphate-binding periplasmic protein UgpB</fullName>
    </recommendedName>
</protein>
<dbReference type="Proteomes" id="UP001185659">
    <property type="component" value="Unassembled WGS sequence"/>
</dbReference>
<reference evidence="10 11" key="1">
    <citation type="submission" date="2023-10" db="EMBL/GenBank/DDBJ databases">
        <authorList>
            <person name="Venkata Ramana C."/>
            <person name="Sasikala C."/>
            <person name="Dhurka M."/>
        </authorList>
    </citation>
    <scope>NUCLEOTIDE SEQUENCE [LARGE SCALE GENOMIC DNA]</scope>
    <source>
        <strain evidence="10 11">KCTC 32151</strain>
    </source>
</reference>
<sequence length="441" mass="47938">MKFRAMLSAATALTVALPAMVGVAQAEATQIQFWHAFTGRLGELLDKQVADFNASQDQYEVVATLKGNYSEALNAGIAAFRAGEQPHILQVFEVGTATMMAAKGAIKPVYEVMAEAEADFDPSAYLAPVAGYYTNTDGEMLSLPYNSSTPVLYINKNALEAAGLDPETKPATWSEVEEILVKLKESGSECPLTTAWQSWIHLENLSAYHNVPFATEANGFAGTNTELAFNGDLQVKHIDKMGAWAKDGLFSYSGRRNEGGARFRSGECAMFTESSAGYAGVKAEADFPFTVTNLPYWADAEGAPFNTIIGGASLWVMSGHEGEEYAGVADFLNYLSSAEVQAQWHQDTGYLPITTAAYELTKEQGFYDENPGTDIAILQMTGKAPTDNSKGIRLGNFDQVRAIIDEELEAVWQGEKDAKTALDEAVNRGNQLLRRFEQSTR</sequence>
<evidence type="ECO:0000256" key="2">
    <source>
        <dbReference type="ARBA" id="ARBA00008520"/>
    </source>
</evidence>
<evidence type="ECO:0000256" key="6">
    <source>
        <dbReference type="ARBA" id="ARBA00022729"/>
    </source>
</evidence>
<name>A0ABU4APX4_9HYPH</name>
<feature type="chain" id="PRO_5045725497" description="sn-glycerol-3-phosphate-binding periplasmic protein UgpB" evidence="9">
    <location>
        <begin position="27"/>
        <end position="441"/>
    </location>
</feature>
<keyword evidence="6 9" id="KW-0732">Signal</keyword>
<dbReference type="GeneID" id="99682365"/>
<gene>
    <name evidence="10" type="primary">ugpB</name>
    <name evidence="10" type="ORF">R2G56_18425</name>
</gene>
<comment type="function">
    <text evidence="8">Part of the ABC transporter complex UgpBAEC involved in sn-glycerol-3-phosphate (G3P) import. Binds G3P.</text>
</comment>
<dbReference type="EMBL" id="JAWLIP010000009">
    <property type="protein sequence ID" value="MDV6228274.1"/>
    <property type="molecule type" value="Genomic_DNA"/>
</dbReference>
<evidence type="ECO:0000256" key="9">
    <source>
        <dbReference type="SAM" id="SignalP"/>
    </source>
</evidence>
<organism evidence="10 11">
    <name type="scientific">Nitratireductor aquimarinus</name>
    <dbReference type="NCBI Taxonomy" id="889300"/>
    <lineage>
        <taxon>Bacteria</taxon>
        <taxon>Pseudomonadati</taxon>
        <taxon>Pseudomonadota</taxon>
        <taxon>Alphaproteobacteria</taxon>
        <taxon>Hyphomicrobiales</taxon>
        <taxon>Phyllobacteriaceae</taxon>
        <taxon>Nitratireductor</taxon>
    </lineage>
</organism>
<evidence type="ECO:0000256" key="5">
    <source>
        <dbReference type="ARBA" id="ARBA00022448"/>
    </source>
</evidence>
<evidence type="ECO:0000256" key="7">
    <source>
        <dbReference type="ARBA" id="ARBA00022764"/>
    </source>
</evidence>
<dbReference type="PANTHER" id="PTHR43649:SF31">
    <property type="entry name" value="SN-GLYCEROL-3-PHOSPHATE-BINDING PERIPLASMIC PROTEIN UGPB"/>
    <property type="match status" value="1"/>
</dbReference>
<comment type="subcellular location">
    <subcellularLocation>
        <location evidence="1">Periplasm</location>
    </subcellularLocation>
</comment>
<dbReference type="SUPFAM" id="SSF53850">
    <property type="entry name" value="Periplasmic binding protein-like II"/>
    <property type="match status" value="1"/>
</dbReference>
<evidence type="ECO:0000256" key="4">
    <source>
        <dbReference type="ARBA" id="ARBA00017470"/>
    </source>
</evidence>
<keyword evidence="7" id="KW-0574">Periplasm</keyword>
<dbReference type="CDD" id="cd14748">
    <property type="entry name" value="PBP2_UgpB"/>
    <property type="match status" value="1"/>
</dbReference>
<dbReference type="PANTHER" id="PTHR43649">
    <property type="entry name" value="ARABINOSE-BINDING PROTEIN-RELATED"/>
    <property type="match status" value="1"/>
</dbReference>
<dbReference type="InterPro" id="IPR050490">
    <property type="entry name" value="Bact_solute-bd_prot1"/>
</dbReference>
<dbReference type="Gene3D" id="3.40.190.10">
    <property type="entry name" value="Periplasmic binding protein-like II"/>
    <property type="match status" value="2"/>
</dbReference>
<accession>A0ABU4APX4</accession>
<dbReference type="InterPro" id="IPR006059">
    <property type="entry name" value="SBP"/>
</dbReference>
<evidence type="ECO:0000256" key="8">
    <source>
        <dbReference type="ARBA" id="ARBA00034473"/>
    </source>
</evidence>
<evidence type="ECO:0000313" key="11">
    <source>
        <dbReference type="Proteomes" id="UP001185659"/>
    </source>
</evidence>
<proteinExistence type="inferred from homology"/>
<dbReference type="Pfam" id="PF13416">
    <property type="entry name" value="SBP_bac_8"/>
    <property type="match status" value="1"/>
</dbReference>
<comment type="subunit">
    <text evidence="3">The complex is composed of two ATP-binding proteins (UgpC), two transmembrane proteins (UgpA and UgpE) and a solute-binding protein (UgpB).</text>
</comment>
<comment type="similarity">
    <text evidence="2">Belongs to the bacterial solute-binding protein 1 family.</text>
</comment>
<comment type="caution">
    <text evidence="10">The sequence shown here is derived from an EMBL/GenBank/DDBJ whole genome shotgun (WGS) entry which is preliminary data.</text>
</comment>
<evidence type="ECO:0000313" key="10">
    <source>
        <dbReference type="EMBL" id="MDV6228274.1"/>
    </source>
</evidence>
<dbReference type="RefSeq" id="WP_113157072.1">
    <property type="nucleotide sequence ID" value="NZ_CP177240.1"/>
</dbReference>
<keyword evidence="11" id="KW-1185">Reference proteome</keyword>
<evidence type="ECO:0000256" key="3">
    <source>
        <dbReference type="ARBA" id="ARBA00011557"/>
    </source>
</evidence>
<keyword evidence="5" id="KW-0813">Transport</keyword>